<evidence type="ECO:0000313" key="3">
    <source>
        <dbReference type="EMBL" id="KAK1355212.1"/>
    </source>
</evidence>
<comment type="caution">
    <text evidence="3">The sequence shown here is derived from an EMBL/GenBank/DDBJ whole genome shotgun (WGS) entry which is preliminary data.</text>
</comment>
<keyword evidence="4" id="KW-1185">Reference proteome</keyword>
<feature type="domain" description="MULE transposase" evidence="2">
    <location>
        <begin position="39"/>
        <end position="99"/>
    </location>
</feature>
<feature type="region of interest" description="Disordered" evidence="1">
    <location>
        <begin position="1"/>
        <end position="40"/>
    </location>
</feature>
<dbReference type="AlphaFoldDB" id="A0AAD8GVT6"/>
<dbReference type="EMBL" id="JAUIZM010000011">
    <property type="protein sequence ID" value="KAK1355212.1"/>
    <property type="molecule type" value="Genomic_DNA"/>
</dbReference>
<reference evidence="3" key="2">
    <citation type="submission" date="2023-05" db="EMBL/GenBank/DDBJ databases">
        <authorList>
            <person name="Schelkunov M.I."/>
        </authorList>
    </citation>
    <scope>NUCLEOTIDE SEQUENCE</scope>
    <source>
        <strain evidence="3">Hsosn_3</strain>
        <tissue evidence="3">Leaf</tissue>
    </source>
</reference>
<protein>
    <recommendedName>
        <fullName evidence="2">MULE transposase domain-containing protein</fullName>
    </recommendedName>
</protein>
<evidence type="ECO:0000256" key="1">
    <source>
        <dbReference type="SAM" id="MobiDB-lite"/>
    </source>
</evidence>
<evidence type="ECO:0000259" key="2">
    <source>
        <dbReference type="Pfam" id="PF10551"/>
    </source>
</evidence>
<proteinExistence type="predicted"/>
<dbReference type="InterPro" id="IPR018289">
    <property type="entry name" value="MULE_transposase_dom"/>
</dbReference>
<reference evidence="3" key="1">
    <citation type="submission" date="2023-02" db="EMBL/GenBank/DDBJ databases">
        <title>Genome of toxic invasive species Heracleum sosnowskyi carries increased number of genes despite the absence of recent whole-genome duplications.</title>
        <authorList>
            <person name="Schelkunov M."/>
            <person name="Shtratnikova V."/>
            <person name="Makarenko M."/>
            <person name="Klepikova A."/>
            <person name="Omelchenko D."/>
            <person name="Novikova G."/>
            <person name="Obukhova E."/>
            <person name="Bogdanov V."/>
            <person name="Penin A."/>
            <person name="Logacheva M."/>
        </authorList>
    </citation>
    <scope>NUCLEOTIDE SEQUENCE</scope>
    <source>
        <strain evidence="3">Hsosn_3</strain>
        <tissue evidence="3">Leaf</tissue>
    </source>
</reference>
<sequence length="355" mass="41442">MIDTFENDSDHDPDYLIETESSDDDCSSLDNSDEELNELESESTDSWRWFMELVVEDLNIGDGYGFTVISDQQKGLENAMRDFMPYAEHRFCTRHLYANFRKKFPSVVLRKTFWTAATATHPVQHQKAMNNIAKLSRPVYDQLRNLDAKTWTKSHFETTSKADNVENNMSECFNAWIITERYMPSYSQPLEAIKGDEFWEFQTTDPLLPPDIPKKLRGRPKKLRRREEWEGGNRSRASQPIHQGSDILRYTTTRVMHCSVCGATGHRKNKCLTPQEEFSKGKEKSKETTTTETTTETDNPKRTYKPKRKACIPWRTKNTASQAFELKRAPSQRKKLEIRRKPALSIREEDEEYLD</sequence>
<feature type="compositionally biased region" description="Basic and acidic residues" evidence="1">
    <location>
        <begin position="277"/>
        <end position="289"/>
    </location>
</feature>
<feature type="region of interest" description="Disordered" evidence="1">
    <location>
        <begin position="276"/>
        <end position="308"/>
    </location>
</feature>
<feature type="compositionally biased region" description="Basic residues" evidence="1">
    <location>
        <begin position="330"/>
        <end position="342"/>
    </location>
</feature>
<accession>A0AAD8GVT6</accession>
<feature type="region of interest" description="Disordered" evidence="1">
    <location>
        <begin position="322"/>
        <end position="355"/>
    </location>
</feature>
<organism evidence="3 4">
    <name type="scientific">Heracleum sosnowskyi</name>
    <dbReference type="NCBI Taxonomy" id="360622"/>
    <lineage>
        <taxon>Eukaryota</taxon>
        <taxon>Viridiplantae</taxon>
        <taxon>Streptophyta</taxon>
        <taxon>Embryophyta</taxon>
        <taxon>Tracheophyta</taxon>
        <taxon>Spermatophyta</taxon>
        <taxon>Magnoliopsida</taxon>
        <taxon>eudicotyledons</taxon>
        <taxon>Gunneridae</taxon>
        <taxon>Pentapetalae</taxon>
        <taxon>asterids</taxon>
        <taxon>campanulids</taxon>
        <taxon>Apiales</taxon>
        <taxon>Apiaceae</taxon>
        <taxon>Apioideae</taxon>
        <taxon>apioid superclade</taxon>
        <taxon>Tordylieae</taxon>
        <taxon>Tordyliinae</taxon>
        <taxon>Heracleum</taxon>
    </lineage>
</organism>
<feature type="region of interest" description="Disordered" evidence="1">
    <location>
        <begin position="209"/>
        <end position="240"/>
    </location>
</feature>
<name>A0AAD8GVT6_9APIA</name>
<evidence type="ECO:0000313" key="4">
    <source>
        <dbReference type="Proteomes" id="UP001237642"/>
    </source>
</evidence>
<dbReference type="Pfam" id="PF10551">
    <property type="entry name" value="MULE"/>
    <property type="match status" value="1"/>
</dbReference>
<dbReference type="Proteomes" id="UP001237642">
    <property type="component" value="Unassembled WGS sequence"/>
</dbReference>
<feature type="compositionally biased region" description="Acidic residues" evidence="1">
    <location>
        <begin position="15"/>
        <end position="40"/>
    </location>
</feature>
<gene>
    <name evidence="3" type="ORF">POM88_048468</name>
</gene>
<dbReference type="PANTHER" id="PTHR31973:SF187">
    <property type="entry name" value="MUTATOR TRANSPOSASE MUDRA PROTEIN"/>
    <property type="match status" value="1"/>
</dbReference>
<dbReference type="PANTHER" id="PTHR31973">
    <property type="entry name" value="POLYPROTEIN, PUTATIVE-RELATED"/>
    <property type="match status" value="1"/>
</dbReference>
<feature type="compositionally biased region" description="Basic residues" evidence="1">
    <location>
        <begin position="215"/>
        <end position="224"/>
    </location>
</feature>